<dbReference type="EMBL" id="CP157199">
    <property type="protein sequence ID" value="XBG60536.1"/>
    <property type="molecule type" value="Genomic_DNA"/>
</dbReference>
<dbReference type="GO" id="GO:0046872">
    <property type="term" value="F:metal ion binding"/>
    <property type="evidence" value="ECO:0007669"/>
    <property type="project" value="InterPro"/>
</dbReference>
<protein>
    <submittedName>
        <fullName evidence="3">Cation transporter</fullName>
    </submittedName>
</protein>
<keyword evidence="1" id="KW-0732">Signal</keyword>
<dbReference type="InterPro" id="IPR006121">
    <property type="entry name" value="HMA_dom"/>
</dbReference>
<feature type="signal peptide" evidence="1">
    <location>
        <begin position="1"/>
        <end position="18"/>
    </location>
</feature>
<reference evidence="3" key="1">
    <citation type="submission" date="2024-05" db="EMBL/GenBank/DDBJ databases">
        <title>Pontimicrobium maritimus sp. nov., isolated form sea water.</title>
        <authorList>
            <person name="Muhammad N."/>
            <person name="Vuong T.Q."/>
            <person name="Han H.L."/>
            <person name="Kim S.-G."/>
        </authorList>
    </citation>
    <scope>NUCLEOTIDE SEQUENCE</scope>
    <source>
        <strain evidence="3">SW4</strain>
    </source>
</reference>
<evidence type="ECO:0000259" key="2">
    <source>
        <dbReference type="PROSITE" id="PS50846"/>
    </source>
</evidence>
<dbReference type="InterPro" id="IPR036163">
    <property type="entry name" value="HMA_dom_sf"/>
</dbReference>
<feature type="chain" id="PRO_5043896410" evidence="1">
    <location>
        <begin position="19"/>
        <end position="125"/>
    </location>
</feature>
<gene>
    <name evidence="3" type="ORF">ABGB03_11785</name>
</gene>
<dbReference type="Pfam" id="PF00403">
    <property type="entry name" value="HMA"/>
    <property type="match status" value="1"/>
</dbReference>
<feature type="domain" description="HMA" evidence="2">
    <location>
        <begin position="20"/>
        <end position="88"/>
    </location>
</feature>
<proteinExistence type="predicted"/>
<evidence type="ECO:0000256" key="1">
    <source>
        <dbReference type="SAM" id="SignalP"/>
    </source>
</evidence>
<dbReference type="RefSeq" id="WP_347922766.1">
    <property type="nucleotide sequence ID" value="NZ_CP157199.1"/>
</dbReference>
<sequence>MKKVLVLTIMLLGVTSFAQNKNAKASLEVDGICLMCKERIEKASVKTKGVKSAVWDVKTHELKLIFDERKTNLDAIRKNIVAVGHDTKELKATDEAYNSVHPCCKYRDEDVKKDHENETKTKTKN</sequence>
<organism evidence="3">
    <name type="scientific">Pontimicrobium sp. SW4</name>
    <dbReference type="NCBI Taxonomy" id="3153519"/>
    <lineage>
        <taxon>Bacteria</taxon>
        <taxon>Pseudomonadati</taxon>
        <taxon>Bacteroidota</taxon>
        <taxon>Flavobacteriia</taxon>
        <taxon>Flavobacteriales</taxon>
        <taxon>Flavobacteriaceae</taxon>
        <taxon>Pontimicrobium</taxon>
    </lineage>
</organism>
<dbReference type="AlphaFoldDB" id="A0AAU7BQX9"/>
<dbReference type="PROSITE" id="PS50846">
    <property type="entry name" value="HMA_2"/>
    <property type="match status" value="1"/>
</dbReference>
<accession>A0AAU7BQX9</accession>
<name>A0AAU7BQX9_9FLAO</name>
<dbReference type="SUPFAM" id="SSF55008">
    <property type="entry name" value="HMA, heavy metal-associated domain"/>
    <property type="match status" value="1"/>
</dbReference>
<evidence type="ECO:0000313" key="3">
    <source>
        <dbReference type="EMBL" id="XBG60536.1"/>
    </source>
</evidence>
<dbReference type="Gene3D" id="3.30.70.100">
    <property type="match status" value="1"/>
</dbReference>